<dbReference type="Proteomes" id="UP000320735">
    <property type="component" value="Unassembled WGS sequence"/>
</dbReference>
<dbReference type="RefSeq" id="WP_146369530.1">
    <property type="nucleotide sequence ID" value="NZ_SJPP01000001.1"/>
</dbReference>
<comment type="caution">
    <text evidence="2">The sequence shown here is derived from an EMBL/GenBank/DDBJ whole genome shotgun (WGS) entry which is preliminary data.</text>
</comment>
<feature type="region of interest" description="Disordered" evidence="1">
    <location>
        <begin position="17"/>
        <end position="41"/>
    </location>
</feature>
<dbReference type="CDD" id="cd00657">
    <property type="entry name" value="Ferritin_like"/>
    <property type="match status" value="1"/>
</dbReference>
<keyword evidence="3" id="KW-1185">Reference proteome</keyword>
<feature type="compositionally biased region" description="Pro residues" evidence="1">
    <location>
        <begin position="32"/>
        <end position="41"/>
    </location>
</feature>
<proteinExistence type="predicted"/>
<dbReference type="InterPro" id="IPR007402">
    <property type="entry name" value="DUF455"/>
</dbReference>
<evidence type="ECO:0000313" key="2">
    <source>
        <dbReference type="EMBL" id="TWU12003.1"/>
    </source>
</evidence>
<dbReference type="PIRSF" id="PIRSF012318">
    <property type="entry name" value="UCP012318"/>
    <property type="match status" value="1"/>
</dbReference>
<gene>
    <name evidence="2" type="ORF">CA54_08190</name>
</gene>
<evidence type="ECO:0000313" key="3">
    <source>
        <dbReference type="Proteomes" id="UP000320735"/>
    </source>
</evidence>
<protein>
    <recommendedName>
        <fullName evidence="4">DUF455 domain-containing protein</fullName>
    </recommendedName>
</protein>
<dbReference type="EMBL" id="SJPP01000001">
    <property type="protein sequence ID" value="TWU12003.1"/>
    <property type="molecule type" value="Genomic_DNA"/>
</dbReference>
<dbReference type="InterPro" id="IPR009078">
    <property type="entry name" value="Ferritin-like_SF"/>
</dbReference>
<name>A0A5C6BIJ9_9PLAN</name>
<dbReference type="OrthoDB" id="9778629at2"/>
<evidence type="ECO:0000256" key="1">
    <source>
        <dbReference type="SAM" id="MobiDB-lite"/>
    </source>
</evidence>
<reference evidence="2 3" key="1">
    <citation type="submission" date="2019-02" db="EMBL/GenBank/DDBJ databases">
        <title>Deep-cultivation of Planctomycetes and their phenomic and genomic characterization uncovers novel biology.</title>
        <authorList>
            <person name="Wiegand S."/>
            <person name="Jogler M."/>
            <person name="Boedeker C."/>
            <person name="Pinto D."/>
            <person name="Vollmers J."/>
            <person name="Rivas-Marin E."/>
            <person name="Kohn T."/>
            <person name="Peeters S.H."/>
            <person name="Heuer A."/>
            <person name="Rast P."/>
            <person name="Oberbeckmann S."/>
            <person name="Bunk B."/>
            <person name="Jeske O."/>
            <person name="Meyerdierks A."/>
            <person name="Storesund J.E."/>
            <person name="Kallscheuer N."/>
            <person name="Luecker S."/>
            <person name="Lage O.M."/>
            <person name="Pohl T."/>
            <person name="Merkel B.J."/>
            <person name="Hornburger P."/>
            <person name="Mueller R.-W."/>
            <person name="Bruemmer F."/>
            <person name="Labrenz M."/>
            <person name="Spormann A.M."/>
            <person name="Op Den Camp H."/>
            <person name="Overmann J."/>
            <person name="Amann R."/>
            <person name="Jetten M.S.M."/>
            <person name="Mascher T."/>
            <person name="Medema M.H."/>
            <person name="Devos D.P."/>
            <person name="Kaster A.-K."/>
            <person name="Ovreas L."/>
            <person name="Rohde M."/>
            <person name="Galperin M.Y."/>
            <person name="Jogler C."/>
        </authorList>
    </citation>
    <scope>NUCLEOTIDE SEQUENCE [LARGE SCALE GENOMIC DNA]</scope>
    <source>
        <strain evidence="2 3">CA54</strain>
    </source>
</reference>
<evidence type="ECO:0008006" key="4">
    <source>
        <dbReference type="Google" id="ProtNLM"/>
    </source>
</evidence>
<dbReference type="SUPFAM" id="SSF47240">
    <property type="entry name" value="Ferritin-like"/>
    <property type="match status" value="1"/>
</dbReference>
<accession>A0A5C6BIJ9</accession>
<dbReference type="InterPro" id="IPR011197">
    <property type="entry name" value="UCP012318"/>
</dbReference>
<dbReference type="Pfam" id="PF04305">
    <property type="entry name" value="DUF455"/>
    <property type="match status" value="1"/>
</dbReference>
<dbReference type="PANTHER" id="PTHR42782:SF2">
    <property type="entry name" value="3-OXOACYL-[ACYL-CARRIER-PROTEIN] SYNTHASE-LIKE PROTEIN"/>
    <property type="match status" value="1"/>
</dbReference>
<dbReference type="PANTHER" id="PTHR42782">
    <property type="entry name" value="SI:CH73-314G15.3"/>
    <property type="match status" value="1"/>
</dbReference>
<sequence>MEIRDFAERILQSDSLAEKLRPLDGPATDRIPGPPQRFPLPARPANLKFAGRKEAPAMPAPTAFRDPAKRAVAHHIMANHELQALEVMAFTLCAFPDAPTEFRHGMLPIMADEQRHTRMHAQRLEEFGMTFGDLPVNGYFWLKAQDFQSPLDYLAGLPLTFEAGNLDHTIEFEQAYDSAGDKKGAGIMRAIHQDEIGHVAFGIHWLRAMKPADQTDWDAYIDHLHWPLRPEKAKGKAFQRQPRLDAGLTDEFIDQIQHAGRDDLR</sequence>
<organism evidence="2 3">
    <name type="scientific">Symmachiella macrocystis</name>
    <dbReference type="NCBI Taxonomy" id="2527985"/>
    <lineage>
        <taxon>Bacteria</taxon>
        <taxon>Pseudomonadati</taxon>
        <taxon>Planctomycetota</taxon>
        <taxon>Planctomycetia</taxon>
        <taxon>Planctomycetales</taxon>
        <taxon>Planctomycetaceae</taxon>
        <taxon>Symmachiella</taxon>
    </lineage>
</organism>
<dbReference type="AlphaFoldDB" id="A0A5C6BIJ9"/>